<reference evidence="1" key="1">
    <citation type="journal article" date="2003" name="Vet. Microbiol.">
        <title>Characterization of genetic differences between Mycobacterium avium subsp. avium strains of diverse virulence with a focus on the glycopeptidolipid biosynthesis cluster.</title>
        <authorList>
            <person name="Krzywinska E."/>
            <person name="Schorey J.S."/>
        </authorList>
    </citation>
    <scope>NUCLEOTIDE SEQUENCE</scope>
    <source>
        <strain evidence="1">A5</strain>
    </source>
</reference>
<name>Q8GE81_MYCAV</name>
<proteinExistence type="predicted"/>
<dbReference type="EMBL" id="AY130970">
    <property type="protein sequence ID" value="AAN05777.1"/>
    <property type="molecule type" value="Genomic_DNA"/>
</dbReference>
<organism evidence="1">
    <name type="scientific">Mycobacterium avium</name>
    <dbReference type="NCBI Taxonomy" id="1764"/>
    <lineage>
        <taxon>Bacteria</taxon>
        <taxon>Bacillati</taxon>
        <taxon>Actinomycetota</taxon>
        <taxon>Actinomycetes</taxon>
        <taxon>Mycobacteriales</taxon>
        <taxon>Mycobacteriaceae</taxon>
        <taxon>Mycobacterium</taxon>
        <taxon>Mycobacterium avium complex (MAC)</taxon>
    </lineage>
</organism>
<sequence>MGRSCPVQTIYRPPARASIPIAYDALNSGASHTGTAGATPILAIGTQGGSNVAATYGGVAMAPLASVTGSTYLFGLLGACTGTAQSIAITGSWNRIYYACASFKHVRSFGTPVTNSSTGTLAVPSAPSQFVVNAFSNAGNNGNSYGGYNQTILSSQASGFTANFLSFIMGYAAAGSPGLTFTVNYASSQAVAVPLNP</sequence>
<dbReference type="AlphaFoldDB" id="Q8GE81"/>
<evidence type="ECO:0000313" key="1">
    <source>
        <dbReference type="EMBL" id="AAN05777.1"/>
    </source>
</evidence>
<accession>Q8GE81</accession>
<protein>
    <submittedName>
        <fullName evidence="1">Uncharacterized protein</fullName>
    </submittedName>
</protein>